<dbReference type="InterPro" id="IPR003961">
    <property type="entry name" value="FN3_dom"/>
</dbReference>
<keyword evidence="10 14" id="KW-0472">Membrane</keyword>
<comment type="function">
    <text evidence="14">This is a receptor for the anterior pituitary hormone prolactin.</text>
</comment>
<evidence type="ECO:0000313" key="16">
    <source>
        <dbReference type="Proteomes" id="UP000515152"/>
    </source>
</evidence>
<sequence>MKRNIATDLIVSILFTVVTDTVCITPPGKPKLTSCRSPEKETFTCWWQPGYDGGLPTTYALYYSLENSATVYECPDYRTAGNNSCFFNKNDTNIWVNYNITVVATNRLGSSYSDPVDVDVVYIVQPYTPENVTVLVKEDEQVPYLRVSWEKPRNADTGSGWITLVYQLRVKLKSQDEWEEHDARQQKSFNIFSPHSGGTMVQVRCKPDHGLWSEWSATAYVQVPDYIPRERSMWIVVAVFSVLVFFILTWTLHLKRSSLKHCLLPPVPGPKIKGFDQKLLKSGKSEDVFNALVISGFPPLSDYEDLLVEYLEVYDNEDQELMLDGKDLQEGCLKLKSPSDNDSGRGSCDSHTLLMEKCGVAKEEPTLESPVVEVKAAGGFLSTETQSSTTEPADAQTSAWPMVLSPDQNHYHSPLKSAPDVLISPPTSPQQEHTMPRTMEYVEVQKVSQQNVLFLRLLAEQNLGSNPLSVEMPEEDYSKVKGVTSNNVLLLQQEASTQCHSIYQEGVQEEPCPMIQQTQLGKQIVHNPPTVVHGGMQLTSSGYVDTVTMMPTY</sequence>
<dbReference type="InterPro" id="IPR015152">
    <property type="entry name" value="Growth/epo_recpt_lig-bind"/>
</dbReference>
<keyword evidence="7" id="KW-0677">Repeat</keyword>
<evidence type="ECO:0000259" key="15">
    <source>
        <dbReference type="PROSITE" id="PS50853"/>
    </source>
</evidence>
<gene>
    <name evidence="17" type="primary">prlra</name>
    <name evidence="14" type="synonym">PRLR</name>
</gene>
<dbReference type="InterPro" id="IPR050379">
    <property type="entry name" value="Type-I_Cytokine_Rcpt"/>
</dbReference>
<name>A0A6P3WD33_CLUHA</name>
<dbReference type="GO" id="GO:0009897">
    <property type="term" value="C:external side of plasma membrane"/>
    <property type="evidence" value="ECO:0007669"/>
    <property type="project" value="TreeGrafter"/>
</dbReference>
<keyword evidence="5 14" id="KW-0479">Metal-binding</keyword>
<evidence type="ECO:0000313" key="17">
    <source>
        <dbReference type="RefSeq" id="XP_012695726.2"/>
    </source>
</evidence>
<evidence type="ECO:0000256" key="1">
    <source>
        <dbReference type="ARBA" id="ARBA00004479"/>
    </source>
</evidence>
<dbReference type="Gene3D" id="2.60.40.10">
    <property type="entry name" value="Immunoglobulins"/>
    <property type="match status" value="2"/>
</dbReference>
<evidence type="ECO:0000256" key="13">
    <source>
        <dbReference type="ARBA" id="ARBA00023180"/>
    </source>
</evidence>
<dbReference type="PANTHER" id="PTHR23036">
    <property type="entry name" value="CYTOKINE RECEPTOR"/>
    <property type="match status" value="1"/>
</dbReference>
<keyword evidence="13" id="KW-0325">Glycoprotein</keyword>
<keyword evidence="16" id="KW-1185">Reference proteome</keyword>
<dbReference type="RefSeq" id="XP_012695726.2">
    <property type="nucleotide sequence ID" value="XM_012840272.3"/>
</dbReference>
<dbReference type="SUPFAM" id="SSF49265">
    <property type="entry name" value="Fibronectin type III"/>
    <property type="match status" value="2"/>
</dbReference>
<comment type="subcellular location">
    <subcellularLocation>
        <location evidence="1 14">Membrane</location>
        <topology evidence="1 14">Single-pass type I membrane protein</topology>
    </subcellularLocation>
</comment>
<feature type="domain" description="Fibronectin type-III" evidence="15">
    <location>
        <begin position="26"/>
        <end position="126"/>
    </location>
</feature>
<evidence type="ECO:0000256" key="14">
    <source>
        <dbReference type="RuleBase" id="RU365035"/>
    </source>
</evidence>
<dbReference type="FunFam" id="2.60.40.10:FF:000358">
    <property type="entry name" value="Prolactin receptor"/>
    <property type="match status" value="1"/>
</dbReference>
<evidence type="ECO:0000256" key="9">
    <source>
        <dbReference type="ARBA" id="ARBA00022989"/>
    </source>
</evidence>
<evidence type="ECO:0000256" key="11">
    <source>
        <dbReference type="ARBA" id="ARBA00023157"/>
    </source>
</evidence>
<dbReference type="InterPro" id="IPR013783">
    <property type="entry name" value="Ig-like_fold"/>
</dbReference>
<evidence type="ECO:0000256" key="7">
    <source>
        <dbReference type="ARBA" id="ARBA00022737"/>
    </source>
</evidence>
<comment type="domain">
    <text evidence="14">The WSXWS motif appears to be necessary for proper protein folding and thereby efficient intracellular transport and cell-surface receptor binding.</text>
</comment>
<dbReference type="Pfam" id="PF09067">
    <property type="entry name" value="EpoR_lig-bind"/>
    <property type="match status" value="1"/>
</dbReference>
<evidence type="ECO:0000256" key="4">
    <source>
        <dbReference type="ARBA" id="ARBA00022692"/>
    </source>
</evidence>
<feature type="domain" description="Fibronectin type-III" evidence="15">
    <location>
        <begin position="128"/>
        <end position="226"/>
    </location>
</feature>
<dbReference type="PROSITE" id="PS50853">
    <property type="entry name" value="FN3"/>
    <property type="match status" value="2"/>
</dbReference>
<dbReference type="PANTHER" id="PTHR23036:SF86">
    <property type="entry name" value="PROLACTIN RECEPTOR"/>
    <property type="match status" value="1"/>
</dbReference>
<evidence type="ECO:0000256" key="8">
    <source>
        <dbReference type="ARBA" id="ARBA00022833"/>
    </source>
</evidence>
<organism evidence="16 17">
    <name type="scientific">Clupea harengus</name>
    <name type="common">Atlantic herring</name>
    <dbReference type="NCBI Taxonomy" id="7950"/>
    <lineage>
        <taxon>Eukaryota</taxon>
        <taxon>Metazoa</taxon>
        <taxon>Chordata</taxon>
        <taxon>Craniata</taxon>
        <taxon>Vertebrata</taxon>
        <taxon>Euteleostomi</taxon>
        <taxon>Actinopterygii</taxon>
        <taxon>Neopterygii</taxon>
        <taxon>Teleostei</taxon>
        <taxon>Clupei</taxon>
        <taxon>Clupeiformes</taxon>
        <taxon>Clupeoidei</taxon>
        <taxon>Clupeidae</taxon>
        <taxon>Clupea</taxon>
    </lineage>
</organism>
<comment type="similarity">
    <text evidence="2 14">Belongs to the type I cytokine receptor family. Type 1 subfamily.</text>
</comment>
<accession>A0A6P3WD33</accession>
<dbReference type="CDD" id="cd00063">
    <property type="entry name" value="FN3"/>
    <property type="match status" value="1"/>
</dbReference>
<reference evidence="17" key="1">
    <citation type="submission" date="2025-08" db="UniProtKB">
        <authorList>
            <consortium name="RefSeq"/>
        </authorList>
    </citation>
    <scope>IDENTIFICATION</scope>
</reference>
<evidence type="ECO:0000256" key="2">
    <source>
        <dbReference type="ARBA" id="ARBA00007885"/>
    </source>
</evidence>
<dbReference type="GO" id="GO:0046872">
    <property type="term" value="F:metal ion binding"/>
    <property type="evidence" value="ECO:0007669"/>
    <property type="project" value="UniProtKB-KW"/>
</dbReference>
<evidence type="ECO:0000256" key="5">
    <source>
        <dbReference type="ARBA" id="ARBA00022723"/>
    </source>
</evidence>
<dbReference type="InterPro" id="IPR036116">
    <property type="entry name" value="FN3_sf"/>
</dbReference>
<dbReference type="FunFam" id="2.60.40.10:FF:000287">
    <property type="entry name" value="Prolactin receptor"/>
    <property type="match status" value="1"/>
</dbReference>
<evidence type="ECO:0000256" key="3">
    <source>
        <dbReference type="ARBA" id="ARBA00019818"/>
    </source>
</evidence>
<dbReference type="GO" id="GO:0004896">
    <property type="term" value="F:cytokine receptor activity"/>
    <property type="evidence" value="ECO:0007669"/>
    <property type="project" value="TreeGrafter"/>
</dbReference>
<dbReference type="Proteomes" id="UP000515152">
    <property type="component" value="Chromosome 12"/>
</dbReference>
<comment type="domain">
    <text evidence="14">The box 1 motif is required for JAK interaction and/or activation.</text>
</comment>
<dbReference type="AlphaFoldDB" id="A0A6P3WD33"/>
<evidence type="ECO:0000256" key="10">
    <source>
        <dbReference type="ARBA" id="ARBA00023136"/>
    </source>
</evidence>
<dbReference type="GO" id="GO:0019955">
    <property type="term" value="F:cytokine binding"/>
    <property type="evidence" value="ECO:0007669"/>
    <property type="project" value="TreeGrafter"/>
</dbReference>
<keyword evidence="4 14" id="KW-0812">Transmembrane</keyword>
<dbReference type="GO" id="GO:0043235">
    <property type="term" value="C:receptor complex"/>
    <property type="evidence" value="ECO:0007669"/>
    <property type="project" value="TreeGrafter"/>
</dbReference>
<feature type="signal peptide" evidence="14">
    <location>
        <begin position="1"/>
        <end position="23"/>
    </location>
</feature>
<dbReference type="CTD" id="407651"/>
<feature type="chain" id="PRO_5028523362" description="Prolactin receptor" evidence="14">
    <location>
        <begin position="24"/>
        <end position="553"/>
    </location>
</feature>
<dbReference type="KEGG" id="char:105911473"/>
<evidence type="ECO:0000256" key="6">
    <source>
        <dbReference type="ARBA" id="ARBA00022729"/>
    </source>
</evidence>
<protein>
    <recommendedName>
        <fullName evidence="3 14">Prolactin receptor</fullName>
        <shortName evidence="14">PRL-R</shortName>
    </recommendedName>
</protein>
<dbReference type="GeneID" id="105911473"/>
<keyword evidence="11 14" id="KW-1015">Disulfide bond</keyword>
<keyword evidence="12 14" id="KW-0675">Receptor</keyword>
<keyword evidence="8 14" id="KW-0862">Zinc</keyword>
<keyword evidence="9 14" id="KW-1133">Transmembrane helix</keyword>
<evidence type="ECO:0000256" key="12">
    <source>
        <dbReference type="ARBA" id="ARBA00023170"/>
    </source>
</evidence>
<dbReference type="OrthoDB" id="8858139at2759"/>
<proteinExistence type="inferred from homology"/>
<keyword evidence="6 14" id="KW-0732">Signal</keyword>
<feature type="transmembrane region" description="Helical" evidence="14">
    <location>
        <begin position="233"/>
        <end position="252"/>
    </location>
</feature>